<accession>A0A1J5TN99</accession>
<evidence type="ECO:0000313" key="1">
    <source>
        <dbReference type="EMBL" id="OIR22401.1"/>
    </source>
</evidence>
<dbReference type="InterPro" id="IPR013783">
    <property type="entry name" value="Ig-like_fold"/>
</dbReference>
<dbReference type="Proteomes" id="UP000183686">
    <property type="component" value="Unassembled WGS sequence"/>
</dbReference>
<proteinExistence type="predicted"/>
<name>A0A1J5TN99_9ARCH</name>
<comment type="caution">
    <text evidence="1">The sequence shown here is derived from an EMBL/GenBank/DDBJ whole genome shotgun (WGS) entry which is preliminary data.</text>
</comment>
<dbReference type="Gene3D" id="2.60.40.10">
    <property type="entry name" value="Immunoglobulins"/>
    <property type="match status" value="1"/>
</dbReference>
<gene>
    <name evidence="1" type="ORF">BEU02_01365</name>
</gene>
<organism evidence="1 2">
    <name type="scientific">Marine Group III euryarchaeote CG-Epi5</name>
    <dbReference type="NCBI Taxonomy" id="1888999"/>
    <lineage>
        <taxon>Archaea</taxon>
        <taxon>Methanobacteriati</taxon>
        <taxon>Thermoplasmatota</taxon>
        <taxon>Thermoplasmata</taxon>
        <taxon>Candidatus Thermoprofundales</taxon>
    </lineage>
</organism>
<sequence length="681" mass="71042">MEQNINKLGAFVAALALIASVLVMPNVSAGDEELSVTLVGDKGLTSYGAKYGHASFTGSVSSISADADHNLTVNASFSEDGWNNDQASIGLWDGSTCTIGGTETYDFGTLDGTLDFCIEIMIEGDVTNGDSAELVVSVSSSNSTALDTNAQVIVSDWTFSTADTEAKTFAESDAVGEDCSTAVNCHTYTITIHNNKLNENGDAVAFSGSVKISYNSATPGWRIDSDDTAWDEMEMVATIGYIDAGASYDFVIEVSLSGSYALASSYTQNSVLAFQVSEDRIIDFVEFEAIVEDNFAVSVQGSGNHDVDNGCTSQDYTVDWDITIKNFGNLPDSFTITFDDADAVAAAWSIAGADNTNTGSVLPKAEEGEFTHTIDMTVPSGLAAGTKHGFTMTVTSDGDSTQTQTQEFSATVLQCYGISMSVDKTTDSADPSTSSDYTVTVTNDGNGEDTVSYMTMGAQAWSPTLSEMTSTIASGETGQVIFTLSVPADSSSEANSGMAMVHAYSEGCGEDTTECDYEAHVSVTLSSNQIFDISAGYYYNASMASASVQEGMALQMKFNVTNNGNGNDNIGVALANAPSWVTLSQDTVLVGPGQASTVTIDVMAPASGGLGANTFQVIATSSDGSTTSTTGDFTLTVVERSTDTSGPTTEEVDDDDGGLPGFGFLPAIAALGAVLLLRRRL</sequence>
<dbReference type="EMBL" id="MIYW01000006">
    <property type="protein sequence ID" value="OIR22401.1"/>
    <property type="molecule type" value="Genomic_DNA"/>
</dbReference>
<reference evidence="1 2" key="1">
    <citation type="submission" date="2016-08" db="EMBL/GenBank/DDBJ databases">
        <title>New Insights into Marine Group III Euryarchaeota, from dark to light.</title>
        <authorList>
            <person name="Haro-Moreno J.M."/>
            <person name="Rodriguez-Valera F."/>
            <person name="Lopez-Garcia P."/>
            <person name="Moreira D."/>
            <person name="Martin-Cuadrado A.B."/>
        </authorList>
    </citation>
    <scope>NUCLEOTIDE SEQUENCE [LARGE SCALE GENOMIC DNA]</scope>
    <source>
        <strain evidence="1">CG-Epi5</strain>
    </source>
</reference>
<protein>
    <recommendedName>
        <fullName evidence="3">Alpha-galactosidase NEW3 domain-containing protein</fullName>
    </recommendedName>
</protein>
<dbReference type="AlphaFoldDB" id="A0A1J5TN99"/>
<evidence type="ECO:0000313" key="2">
    <source>
        <dbReference type="Proteomes" id="UP000183686"/>
    </source>
</evidence>
<evidence type="ECO:0008006" key="3">
    <source>
        <dbReference type="Google" id="ProtNLM"/>
    </source>
</evidence>